<organism evidence="1 2">
    <name type="scientific">Smallanthus sonchifolius</name>
    <dbReference type="NCBI Taxonomy" id="185202"/>
    <lineage>
        <taxon>Eukaryota</taxon>
        <taxon>Viridiplantae</taxon>
        <taxon>Streptophyta</taxon>
        <taxon>Embryophyta</taxon>
        <taxon>Tracheophyta</taxon>
        <taxon>Spermatophyta</taxon>
        <taxon>Magnoliopsida</taxon>
        <taxon>eudicotyledons</taxon>
        <taxon>Gunneridae</taxon>
        <taxon>Pentapetalae</taxon>
        <taxon>asterids</taxon>
        <taxon>campanulids</taxon>
        <taxon>Asterales</taxon>
        <taxon>Asteraceae</taxon>
        <taxon>Asteroideae</taxon>
        <taxon>Heliantheae alliance</taxon>
        <taxon>Millerieae</taxon>
        <taxon>Smallanthus</taxon>
    </lineage>
</organism>
<comment type="caution">
    <text evidence="1">The sequence shown here is derived from an EMBL/GenBank/DDBJ whole genome shotgun (WGS) entry which is preliminary data.</text>
</comment>
<proteinExistence type="predicted"/>
<sequence length="88" mass="9923">MIYDLIATLCILILLLYAPLFLPIGSSQQVVDRSDIREIVTAVTYNPDGKGEILKQVQGTHLYKHVTDFLSLRNQVARAHSVWVKKSV</sequence>
<name>A0ACB9IZQ9_9ASTR</name>
<reference evidence="2" key="1">
    <citation type="journal article" date="2022" name="Mol. Ecol. Resour.">
        <title>The genomes of chicory, endive, great burdock and yacon provide insights into Asteraceae palaeo-polyploidization history and plant inulin production.</title>
        <authorList>
            <person name="Fan W."/>
            <person name="Wang S."/>
            <person name="Wang H."/>
            <person name="Wang A."/>
            <person name="Jiang F."/>
            <person name="Liu H."/>
            <person name="Zhao H."/>
            <person name="Xu D."/>
            <person name="Zhang Y."/>
        </authorList>
    </citation>
    <scope>NUCLEOTIDE SEQUENCE [LARGE SCALE GENOMIC DNA]</scope>
    <source>
        <strain evidence="2">cv. Yunnan</strain>
    </source>
</reference>
<reference evidence="1 2" key="2">
    <citation type="journal article" date="2022" name="Mol. Ecol. Resour.">
        <title>The genomes of chicory, endive, great burdock and yacon provide insights into Asteraceae paleo-polyploidization history and plant inulin production.</title>
        <authorList>
            <person name="Fan W."/>
            <person name="Wang S."/>
            <person name="Wang H."/>
            <person name="Wang A."/>
            <person name="Jiang F."/>
            <person name="Liu H."/>
            <person name="Zhao H."/>
            <person name="Xu D."/>
            <person name="Zhang Y."/>
        </authorList>
    </citation>
    <scope>NUCLEOTIDE SEQUENCE [LARGE SCALE GENOMIC DNA]</scope>
    <source>
        <strain evidence="2">cv. Yunnan</strain>
        <tissue evidence="1">Leaves</tissue>
    </source>
</reference>
<dbReference type="Proteomes" id="UP001056120">
    <property type="component" value="Linkage Group LG06"/>
</dbReference>
<accession>A0ACB9IZQ9</accession>
<keyword evidence="2" id="KW-1185">Reference proteome</keyword>
<protein>
    <submittedName>
        <fullName evidence="1">Uncharacterized protein</fullName>
    </submittedName>
</protein>
<evidence type="ECO:0000313" key="2">
    <source>
        <dbReference type="Proteomes" id="UP001056120"/>
    </source>
</evidence>
<dbReference type="EMBL" id="CM042023">
    <property type="protein sequence ID" value="KAI3813524.1"/>
    <property type="molecule type" value="Genomic_DNA"/>
</dbReference>
<evidence type="ECO:0000313" key="1">
    <source>
        <dbReference type="EMBL" id="KAI3813524.1"/>
    </source>
</evidence>
<gene>
    <name evidence="1" type="ORF">L1987_18249</name>
</gene>